<sequence>MELLLGQPQPCPQGTSYCMVDISQTAGAREVRKRCVDRPTCQREWYDETSDEDKCITFDPRDTSRRLVCHFCCVTDDCNRQLKPAQSSWFTP</sequence>
<dbReference type="Proteomes" id="UP000762676">
    <property type="component" value="Unassembled WGS sequence"/>
</dbReference>
<protein>
    <submittedName>
        <fullName evidence="1">Succinate dehydrogenase [ubiquinone] flavoprotein subunit, mitochondrial</fullName>
    </submittedName>
</protein>
<name>A0AAV4ESM0_9GAST</name>
<proteinExistence type="predicted"/>
<evidence type="ECO:0000313" key="1">
    <source>
        <dbReference type="EMBL" id="GFR63395.1"/>
    </source>
</evidence>
<organism evidence="1 2">
    <name type="scientific">Elysia marginata</name>
    <dbReference type="NCBI Taxonomy" id="1093978"/>
    <lineage>
        <taxon>Eukaryota</taxon>
        <taxon>Metazoa</taxon>
        <taxon>Spiralia</taxon>
        <taxon>Lophotrochozoa</taxon>
        <taxon>Mollusca</taxon>
        <taxon>Gastropoda</taxon>
        <taxon>Heterobranchia</taxon>
        <taxon>Euthyneura</taxon>
        <taxon>Panpulmonata</taxon>
        <taxon>Sacoglossa</taxon>
        <taxon>Placobranchoidea</taxon>
        <taxon>Plakobranchidae</taxon>
        <taxon>Elysia</taxon>
    </lineage>
</organism>
<dbReference type="EMBL" id="BMAT01007404">
    <property type="protein sequence ID" value="GFR63395.1"/>
    <property type="molecule type" value="Genomic_DNA"/>
</dbReference>
<dbReference type="AlphaFoldDB" id="A0AAV4ESM0"/>
<accession>A0AAV4ESM0</accession>
<evidence type="ECO:0000313" key="2">
    <source>
        <dbReference type="Proteomes" id="UP000762676"/>
    </source>
</evidence>
<comment type="caution">
    <text evidence="1">The sequence shown here is derived from an EMBL/GenBank/DDBJ whole genome shotgun (WGS) entry which is preliminary data.</text>
</comment>
<reference evidence="1 2" key="1">
    <citation type="journal article" date="2021" name="Elife">
        <title>Chloroplast acquisition without the gene transfer in kleptoplastic sea slugs, Plakobranchus ocellatus.</title>
        <authorList>
            <person name="Maeda T."/>
            <person name="Takahashi S."/>
            <person name="Yoshida T."/>
            <person name="Shimamura S."/>
            <person name="Takaki Y."/>
            <person name="Nagai Y."/>
            <person name="Toyoda A."/>
            <person name="Suzuki Y."/>
            <person name="Arimoto A."/>
            <person name="Ishii H."/>
            <person name="Satoh N."/>
            <person name="Nishiyama T."/>
            <person name="Hasebe M."/>
            <person name="Maruyama T."/>
            <person name="Minagawa J."/>
            <person name="Obokata J."/>
            <person name="Shigenobu S."/>
        </authorList>
    </citation>
    <scope>NUCLEOTIDE SEQUENCE [LARGE SCALE GENOMIC DNA]</scope>
</reference>
<gene>
    <name evidence="1" type="ORF">ElyMa_003603100</name>
</gene>
<keyword evidence="2" id="KW-1185">Reference proteome</keyword>